<keyword evidence="2" id="KW-1185">Reference proteome</keyword>
<dbReference type="AlphaFoldDB" id="A0AAD1WRF6"/>
<gene>
    <name evidence="1" type="ORF">PECUL_23A051018</name>
</gene>
<organism evidence="1 2">
    <name type="scientific">Pelobates cultripes</name>
    <name type="common">Western spadefoot toad</name>
    <dbReference type="NCBI Taxonomy" id="61616"/>
    <lineage>
        <taxon>Eukaryota</taxon>
        <taxon>Metazoa</taxon>
        <taxon>Chordata</taxon>
        <taxon>Craniata</taxon>
        <taxon>Vertebrata</taxon>
        <taxon>Euteleostomi</taxon>
        <taxon>Amphibia</taxon>
        <taxon>Batrachia</taxon>
        <taxon>Anura</taxon>
        <taxon>Pelobatoidea</taxon>
        <taxon>Pelobatidae</taxon>
        <taxon>Pelobates</taxon>
    </lineage>
</organism>
<reference evidence="1" key="1">
    <citation type="submission" date="2022-03" db="EMBL/GenBank/DDBJ databases">
        <authorList>
            <person name="Alioto T."/>
            <person name="Alioto T."/>
            <person name="Gomez Garrido J."/>
        </authorList>
    </citation>
    <scope>NUCLEOTIDE SEQUENCE</scope>
</reference>
<accession>A0AAD1WRF6</accession>
<feature type="non-terminal residue" evidence="1">
    <location>
        <position position="152"/>
    </location>
</feature>
<proteinExistence type="predicted"/>
<protein>
    <submittedName>
        <fullName evidence="1">Uncharacterized protein</fullName>
    </submittedName>
</protein>
<dbReference type="EMBL" id="OW240921">
    <property type="protein sequence ID" value="CAH2320011.1"/>
    <property type="molecule type" value="Genomic_DNA"/>
</dbReference>
<evidence type="ECO:0000313" key="1">
    <source>
        <dbReference type="EMBL" id="CAH2320011.1"/>
    </source>
</evidence>
<evidence type="ECO:0000313" key="2">
    <source>
        <dbReference type="Proteomes" id="UP001295444"/>
    </source>
</evidence>
<dbReference type="Proteomes" id="UP001295444">
    <property type="component" value="Chromosome 10"/>
</dbReference>
<name>A0AAD1WRF6_PELCU</name>
<sequence length="152" mass="17873">MYYRAAVLDSLFPATQEYNRPPWVSIEQHWLQNQDIKTLMWLPPHRRGDTTQALPATLAMLKLWDISRKLLCSNHPTPLSIPIKALARVIPDFYYKVWNRCGVLHVYTLQNKGKLAMFDQLKESHTLPNTAHHSYLQLSSWWKTNLQNFKSQ</sequence>